<dbReference type="Pfam" id="PF00534">
    <property type="entry name" value="Glycos_transf_1"/>
    <property type="match status" value="1"/>
</dbReference>
<reference evidence="3" key="1">
    <citation type="submission" date="2007-05" db="EMBL/GenBank/DDBJ databases">
        <title>Complete sequence of chromosome of Psychrobacter sp. PRwf-1.</title>
        <authorList>
            <consortium name="US DOE Joint Genome Institute"/>
            <person name="Copeland A."/>
            <person name="Lucas S."/>
            <person name="Lapidus A."/>
            <person name="Barry K."/>
            <person name="Detter J.C."/>
            <person name="Glavina del Rio T."/>
            <person name="Hammon N."/>
            <person name="Israni S."/>
            <person name="Dalin E."/>
            <person name="Tice H."/>
            <person name="Pitluck S."/>
            <person name="Chain P."/>
            <person name="Malfatti S."/>
            <person name="Shin M."/>
            <person name="Vergez L."/>
            <person name="Schmutz J."/>
            <person name="Larimer F."/>
            <person name="Land M."/>
            <person name="Hauser L."/>
            <person name="Kyrpides N."/>
            <person name="Kim E."/>
            <person name="Tiedje J."/>
            <person name="Richardson P."/>
        </authorList>
    </citation>
    <scope>NUCLEOTIDE SEQUENCE [LARGE SCALE GENOMIC DNA]</scope>
    <source>
        <strain evidence="3">PRwf-1</strain>
    </source>
</reference>
<dbReference type="SUPFAM" id="SSF53756">
    <property type="entry name" value="UDP-Glycosyltransferase/glycogen phosphorylase"/>
    <property type="match status" value="1"/>
</dbReference>
<accession>A5WC08</accession>
<evidence type="ECO:0000259" key="2">
    <source>
        <dbReference type="Pfam" id="PF13439"/>
    </source>
</evidence>
<dbReference type="InterPro" id="IPR050194">
    <property type="entry name" value="Glycosyltransferase_grp1"/>
</dbReference>
<evidence type="ECO:0000259" key="1">
    <source>
        <dbReference type="Pfam" id="PF00534"/>
    </source>
</evidence>
<sequence>MSNNDCNLHILIIPSWYPAFEGDIGGSFFREQAHALKKAGNKVGVIYPQFRSITDIKGIYSKPYGIEYIDDQGLPTYKYHHLAVPKIYSVRRARWIRYGLKLFDEYTKKFGLPDIIHVHSSVHAGHIALEIKSRYSIPYVVTEHSTSFARDMIKKNELLILRNIVTSSDYNIAVSQPFCDLLNRTFKVKSWNYIPNIVNSAFLNEDNKVSKKTFKYLSVSFLSEKKAIDNLIKAFSFIIDEVPNAVLYIGGDGDERKSLEKLAKDLNLKNRVIFLGSLSRERVKLEMAKSSVFVLPSRYETFGVVLVEALALGKPVIATKCGGPESIVNDKVGTLVEVDNIENLSKAMLDAYLDYDKYNSKDIRQYCIDNFSEESVISKLTDIYHSVLAGSWQ</sequence>
<dbReference type="PANTHER" id="PTHR45947">
    <property type="entry name" value="SULFOQUINOVOSYL TRANSFERASE SQD2"/>
    <property type="match status" value="1"/>
</dbReference>
<gene>
    <name evidence="3" type="ordered locus">PsycPRwf_0244</name>
</gene>
<proteinExistence type="predicted"/>
<dbReference type="InterPro" id="IPR028098">
    <property type="entry name" value="Glyco_trans_4-like_N"/>
</dbReference>
<dbReference type="AlphaFoldDB" id="A5WC08"/>
<dbReference type="GO" id="GO:0016757">
    <property type="term" value="F:glycosyltransferase activity"/>
    <property type="evidence" value="ECO:0007669"/>
    <property type="project" value="InterPro"/>
</dbReference>
<keyword evidence="3" id="KW-0808">Transferase</keyword>
<dbReference type="eggNOG" id="COG0438">
    <property type="taxonomic scope" value="Bacteria"/>
</dbReference>
<dbReference type="CAZy" id="GT4">
    <property type="family name" value="Glycosyltransferase Family 4"/>
</dbReference>
<dbReference type="PANTHER" id="PTHR45947:SF3">
    <property type="entry name" value="SULFOQUINOVOSYL TRANSFERASE SQD2"/>
    <property type="match status" value="1"/>
</dbReference>
<protein>
    <submittedName>
        <fullName evidence="3">Glycosyl transferase, group 1</fullName>
    </submittedName>
</protein>
<feature type="domain" description="Glycosyl transferase family 1" evidence="1">
    <location>
        <begin position="205"/>
        <end position="359"/>
    </location>
</feature>
<organism evidence="3">
    <name type="scientific">Psychrobacter sp. (strain PRwf-1)</name>
    <dbReference type="NCBI Taxonomy" id="349106"/>
    <lineage>
        <taxon>Bacteria</taxon>
        <taxon>Pseudomonadati</taxon>
        <taxon>Pseudomonadota</taxon>
        <taxon>Gammaproteobacteria</taxon>
        <taxon>Moraxellales</taxon>
        <taxon>Moraxellaceae</taxon>
        <taxon>Psychrobacter</taxon>
    </lineage>
</organism>
<name>A5WC08_PSYWF</name>
<dbReference type="Gene3D" id="3.40.50.2000">
    <property type="entry name" value="Glycogen Phosphorylase B"/>
    <property type="match status" value="2"/>
</dbReference>
<dbReference type="KEGG" id="prw:PsycPRwf_0244"/>
<dbReference type="InterPro" id="IPR001296">
    <property type="entry name" value="Glyco_trans_1"/>
</dbReference>
<feature type="domain" description="Glycosyltransferase subfamily 4-like N-terminal" evidence="2">
    <location>
        <begin position="28"/>
        <end position="200"/>
    </location>
</feature>
<dbReference type="Pfam" id="PF13439">
    <property type="entry name" value="Glyco_transf_4"/>
    <property type="match status" value="1"/>
</dbReference>
<evidence type="ECO:0000313" key="3">
    <source>
        <dbReference type="EMBL" id="ABQ93199.1"/>
    </source>
</evidence>
<dbReference type="EMBL" id="CP000713">
    <property type="protein sequence ID" value="ABQ93199.1"/>
    <property type="molecule type" value="Genomic_DNA"/>
</dbReference>
<dbReference type="STRING" id="349106.PsycPRwf_0244"/>
<dbReference type="HOGENOM" id="CLU_009583_2_4_6"/>